<dbReference type="InterPro" id="IPR007050">
    <property type="entry name" value="HTH_bacterioopsin"/>
</dbReference>
<evidence type="ECO:0008006" key="8">
    <source>
        <dbReference type="Google" id="ProtNLM"/>
    </source>
</evidence>
<feature type="compositionally biased region" description="Basic and acidic residues" evidence="3">
    <location>
        <begin position="227"/>
        <end position="239"/>
    </location>
</feature>
<comment type="caution">
    <text evidence="6">The sequence shown here is derived from an EMBL/GenBank/DDBJ whole genome shotgun (WGS) entry which is preliminary data.</text>
</comment>
<evidence type="ECO:0000259" key="5">
    <source>
        <dbReference type="Pfam" id="PF15915"/>
    </source>
</evidence>
<dbReference type="Pfam" id="PF15915">
    <property type="entry name" value="BAT"/>
    <property type="match status" value="1"/>
</dbReference>
<evidence type="ECO:0000259" key="4">
    <source>
        <dbReference type="Pfam" id="PF04967"/>
    </source>
</evidence>
<feature type="domain" description="Bacterioopsin transcriptional activator GAF and HTH associated" evidence="5">
    <location>
        <begin position="6"/>
        <end position="139"/>
    </location>
</feature>
<dbReference type="Pfam" id="PF04967">
    <property type="entry name" value="HTH_10"/>
    <property type="match status" value="1"/>
</dbReference>
<organism evidence="6 7">
    <name type="scientific">Haloprofundus marisrubri</name>
    <dbReference type="NCBI Taxonomy" id="1514971"/>
    <lineage>
        <taxon>Archaea</taxon>
        <taxon>Methanobacteriati</taxon>
        <taxon>Methanobacteriota</taxon>
        <taxon>Stenosarchaea group</taxon>
        <taxon>Halobacteria</taxon>
        <taxon>Halobacteriales</taxon>
        <taxon>Haloferacaceae</taxon>
        <taxon>Haloprofundus</taxon>
    </lineage>
</organism>
<dbReference type="RefSeq" id="WP_058581673.1">
    <property type="nucleotide sequence ID" value="NZ_LOPU01000018.1"/>
</dbReference>
<dbReference type="Proteomes" id="UP000054387">
    <property type="component" value="Unassembled WGS sequence"/>
</dbReference>
<dbReference type="InterPro" id="IPR031803">
    <property type="entry name" value="BAT_GAF/HTH-assoc"/>
</dbReference>
<name>A0A0W1RB47_9EURY</name>
<protein>
    <recommendedName>
        <fullName evidence="8">DNA-binding protein</fullName>
    </recommendedName>
</protein>
<reference evidence="6 7" key="1">
    <citation type="submission" date="2015-12" db="EMBL/GenBank/DDBJ databases">
        <title>Haloprofundus marisrubri gen. nov., sp. nov., an extremely halophilic archaeon isolated from the Discovery deep brine-seawater interface in the Red Sea.</title>
        <authorList>
            <person name="Zhang G."/>
            <person name="Stingl U."/>
            <person name="Rashid M."/>
        </authorList>
    </citation>
    <scope>NUCLEOTIDE SEQUENCE [LARGE SCALE GENOMIC DNA]</scope>
    <source>
        <strain evidence="6 7">SB9</strain>
    </source>
</reference>
<feature type="domain" description="HTH bat-type" evidence="4">
    <location>
        <begin position="157"/>
        <end position="207"/>
    </location>
</feature>
<dbReference type="STRING" id="1514971.AUR64_12140"/>
<dbReference type="PANTHER" id="PTHR34236">
    <property type="entry name" value="DIMETHYL SULFOXIDE REDUCTASE TRANSCRIPTIONAL ACTIVATOR"/>
    <property type="match status" value="1"/>
</dbReference>
<evidence type="ECO:0000313" key="7">
    <source>
        <dbReference type="Proteomes" id="UP000054387"/>
    </source>
</evidence>
<gene>
    <name evidence="6" type="ORF">AUR64_12140</name>
</gene>
<evidence type="ECO:0000256" key="1">
    <source>
        <dbReference type="ARBA" id="ARBA00023015"/>
    </source>
</evidence>
<dbReference type="PANTHER" id="PTHR34236:SF1">
    <property type="entry name" value="DIMETHYL SULFOXIDE REDUCTASE TRANSCRIPTIONAL ACTIVATOR"/>
    <property type="match status" value="1"/>
</dbReference>
<dbReference type="EMBL" id="LOPU01000018">
    <property type="protein sequence ID" value="KTG10319.1"/>
    <property type="molecule type" value="Genomic_DNA"/>
</dbReference>
<feature type="region of interest" description="Disordered" evidence="3">
    <location>
        <begin position="216"/>
        <end position="245"/>
    </location>
</feature>
<evidence type="ECO:0000256" key="3">
    <source>
        <dbReference type="SAM" id="MobiDB-lite"/>
    </source>
</evidence>
<sequence length="245" mass="27207">MSSIAEFVIPVEEFVLGDVLSSASGLEVAIERLVVHTEGGLVPYIRVVGDDLSSFGDALEDDRTIADVRLIESFEGERLYRVHWVAETDALEAALNPIDASIVRAVAGERYWHLRGLFADREALASFYDACRAAYSIELDNVYDRRNPATFGEYEVTPEQRDLLVAAFEGGYFEVPRRITTQDLAEEFDISVQAVSQRLRRGHQNLLRNTLAAGVENEDVDDGGPTLDEHADVEGRDGMLDDTPE</sequence>
<keyword evidence="1" id="KW-0805">Transcription regulation</keyword>
<proteinExistence type="predicted"/>
<accession>A0A0W1RB47</accession>
<evidence type="ECO:0000313" key="6">
    <source>
        <dbReference type="EMBL" id="KTG10319.1"/>
    </source>
</evidence>
<evidence type="ECO:0000256" key="2">
    <source>
        <dbReference type="ARBA" id="ARBA00023163"/>
    </source>
</evidence>
<dbReference type="OrthoDB" id="202021at2157"/>
<keyword evidence="7" id="KW-1185">Reference proteome</keyword>
<dbReference type="AlphaFoldDB" id="A0A0W1RB47"/>
<keyword evidence="2" id="KW-0804">Transcription</keyword>